<evidence type="ECO:0000313" key="1">
    <source>
        <dbReference type="EMBL" id="GJN04634.1"/>
    </source>
</evidence>
<evidence type="ECO:0000313" key="2">
    <source>
        <dbReference type="Proteomes" id="UP001054889"/>
    </source>
</evidence>
<gene>
    <name evidence="1" type="primary">ga22198</name>
    <name evidence="1" type="ORF">PR202_ga22198</name>
</gene>
<name>A0AAV5D0Z9_ELECO</name>
<keyword evidence="2" id="KW-1185">Reference proteome</keyword>
<reference evidence="1" key="1">
    <citation type="journal article" date="2018" name="DNA Res.">
        <title>Multiple hybrid de novo genome assembly of finger millet, an orphan allotetraploid crop.</title>
        <authorList>
            <person name="Hatakeyama M."/>
            <person name="Aluri S."/>
            <person name="Balachadran M.T."/>
            <person name="Sivarajan S.R."/>
            <person name="Patrignani A."/>
            <person name="Gruter S."/>
            <person name="Poveda L."/>
            <person name="Shimizu-Inatsugi R."/>
            <person name="Baeten J."/>
            <person name="Francoijs K.J."/>
            <person name="Nataraja K.N."/>
            <person name="Reddy Y.A.N."/>
            <person name="Phadnis S."/>
            <person name="Ravikumar R.L."/>
            <person name="Schlapbach R."/>
            <person name="Sreeman S.M."/>
            <person name="Shimizu K.K."/>
        </authorList>
    </citation>
    <scope>NUCLEOTIDE SEQUENCE</scope>
</reference>
<dbReference type="EMBL" id="BQKI01000011">
    <property type="protein sequence ID" value="GJN04634.1"/>
    <property type="molecule type" value="Genomic_DNA"/>
</dbReference>
<sequence length="59" mass="6859">MCRSQYLWSPTASLEHRHFLPSVRRHLPCSTSAQPGRNCAHPTTKQSLQYMSKCHKTYI</sequence>
<accession>A0AAV5D0Z9</accession>
<dbReference type="AlphaFoldDB" id="A0AAV5D0Z9"/>
<protein>
    <submittedName>
        <fullName evidence="1">Uncharacterized protein</fullName>
    </submittedName>
</protein>
<dbReference type="Proteomes" id="UP001054889">
    <property type="component" value="Unassembled WGS sequence"/>
</dbReference>
<proteinExistence type="predicted"/>
<reference evidence="1" key="2">
    <citation type="submission" date="2021-12" db="EMBL/GenBank/DDBJ databases">
        <title>Resequencing data analysis of finger millet.</title>
        <authorList>
            <person name="Hatakeyama M."/>
            <person name="Aluri S."/>
            <person name="Balachadran M.T."/>
            <person name="Sivarajan S.R."/>
            <person name="Poveda L."/>
            <person name="Shimizu-Inatsugi R."/>
            <person name="Schlapbach R."/>
            <person name="Sreeman S.M."/>
            <person name="Shimizu K.K."/>
        </authorList>
    </citation>
    <scope>NUCLEOTIDE SEQUENCE</scope>
</reference>
<comment type="caution">
    <text evidence="1">The sequence shown here is derived from an EMBL/GenBank/DDBJ whole genome shotgun (WGS) entry which is preliminary data.</text>
</comment>
<organism evidence="1 2">
    <name type="scientific">Eleusine coracana subsp. coracana</name>
    <dbReference type="NCBI Taxonomy" id="191504"/>
    <lineage>
        <taxon>Eukaryota</taxon>
        <taxon>Viridiplantae</taxon>
        <taxon>Streptophyta</taxon>
        <taxon>Embryophyta</taxon>
        <taxon>Tracheophyta</taxon>
        <taxon>Spermatophyta</taxon>
        <taxon>Magnoliopsida</taxon>
        <taxon>Liliopsida</taxon>
        <taxon>Poales</taxon>
        <taxon>Poaceae</taxon>
        <taxon>PACMAD clade</taxon>
        <taxon>Chloridoideae</taxon>
        <taxon>Cynodonteae</taxon>
        <taxon>Eleusininae</taxon>
        <taxon>Eleusine</taxon>
    </lineage>
</organism>